<reference evidence="2" key="1">
    <citation type="journal article" date="2020" name="Microb. Genom.">
        <title>Genetic diversity of clinical and environmental Mucorales isolates obtained from an investigation of mucormycosis cases among solid organ transplant recipients.</title>
        <authorList>
            <person name="Nguyen M.H."/>
            <person name="Kaul D."/>
            <person name="Muto C."/>
            <person name="Cheng S.J."/>
            <person name="Richter R.A."/>
            <person name="Bruno V.M."/>
            <person name="Liu G."/>
            <person name="Beyhan S."/>
            <person name="Sundermann A.J."/>
            <person name="Mounaud S."/>
            <person name="Pasculle A.W."/>
            <person name="Nierman W.C."/>
            <person name="Driscoll E."/>
            <person name="Cumbie R."/>
            <person name="Clancy C.J."/>
            <person name="Dupont C.L."/>
        </authorList>
    </citation>
    <scope>NUCLEOTIDE SEQUENCE</scope>
    <source>
        <strain evidence="2">GL11</strain>
    </source>
</reference>
<feature type="region of interest" description="Disordered" evidence="1">
    <location>
        <begin position="1"/>
        <end position="66"/>
    </location>
</feature>
<dbReference type="AlphaFoldDB" id="A0A9P6XCL2"/>
<dbReference type="EMBL" id="JAANQT010000471">
    <property type="protein sequence ID" value="KAG1310723.1"/>
    <property type="molecule type" value="Genomic_DNA"/>
</dbReference>
<gene>
    <name evidence="2" type="ORF">G6F64_004352</name>
</gene>
<dbReference type="Proteomes" id="UP000716291">
    <property type="component" value="Unassembled WGS sequence"/>
</dbReference>
<feature type="compositionally biased region" description="Acidic residues" evidence="1">
    <location>
        <begin position="43"/>
        <end position="66"/>
    </location>
</feature>
<keyword evidence="3" id="KW-1185">Reference proteome</keyword>
<evidence type="ECO:0000256" key="1">
    <source>
        <dbReference type="SAM" id="MobiDB-lite"/>
    </source>
</evidence>
<evidence type="ECO:0000313" key="3">
    <source>
        <dbReference type="Proteomes" id="UP000716291"/>
    </source>
</evidence>
<comment type="caution">
    <text evidence="2">The sequence shown here is derived from an EMBL/GenBank/DDBJ whole genome shotgun (WGS) entry which is preliminary data.</text>
</comment>
<evidence type="ECO:0000313" key="2">
    <source>
        <dbReference type="EMBL" id="KAG1310723.1"/>
    </source>
</evidence>
<protein>
    <submittedName>
        <fullName evidence="2">Uncharacterized protein</fullName>
    </submittedName>
</protein>
<accession>A0A9P6XCL2</accession>
<name>A0A9P6XCL2_RHIOR</name>
<feature type="compositionally biased region" description="Polar residues" evidence="1">
    <location>
        <begin position="11"/>
        <end position="21"/>
    </location>
</feature>
<proteinExistence type="predicted"/>
<feature type="compositionally biased region" description="Basic and acidic residues" evidence="1">
    <location>
        <begin position="1"/>
        <end position="10"/>
    </location>
</feature>
<sequence>MVNDLERKYNDGQSEEGSSMTRIMEEKKKKKFTMKQWLSPVIWDEEDDEDDEDDEDTNDDDKDNNH</sequence>
<organism evidence="2 3">
    <name type="scientific">Rhizopus oryzae</name>
    <name type="common">Mucormycosis agent</name>
    <name type="synonym">Rhizopus arrhizus var. delemar</name>
    <dbReference type="NCBI Taxonomy" id="64495"/>
    <lineage>
        <taxon>Eukaryota</taxon>
        <taxon>Fungi</taxon>
        <taxon>Fungi incertae sedis</taxon>
        <taxon>Mucoromycota</taxon>
        <taxon>Mucoromycotina</taxon>
        <taxon>Mucoromycetes</taxon>
        <taxon>Mucorales</taxon>
        <taxon>Mucorineae</taxon>
        <taxon>Rhizopodaceae</taxon>
        <taxon>Rhizopus</taxon>
    </lineage>
</organism>